<comment type="caution">
    <text evidence="5">The sequence shown here is derived from an EMBL/GenBank/DDBJ whole genome shotgun (WGS) entry which is preliminary data.</text>
</comment>
<dbReference type="PANTHER" id="PTHR44688">
    <property type="entry name" value="DNA-BINDING TRANSCRIPTIONAL ACTIVATOR DEVR_DOSR"/>
    <property type="match status" value="1"/>
</dbReference>
<organism evidence="5 6">
    <name type="scientific">Dissulfurirhabdus thermomarina</name>
    <dbReference type="NCBI Taxonomy" id="1765737"/>
    <lineage>
        <taxon>Bacteria</taxon>
        <taxon>Deltaproteobacteria</taxon>
        <taxon>Dissulfurirhabdaceae</taxon>
        <taxon>Dissulfurirhabdus</taxon>
    </lineage>
</organism>
<keyword evidence="2" id="KW-0238">DNA-binding</keyword>
<dbReference type="SMART" id="SM00421">
    <property type="entry name" value="HTH_LUXR"/>
    <property type="match status" value="1"/>
</dbReference>
<dbReference type="PRINTS" id="PR00038">
    <property type="entry name" value="HTHLUXR"/>
</dbReference>
<dbReference type="InterPro" id="IPR036388">
    <property type="entry name" value="WH-like_DNA-bd_sf"/>
</dbReference>
<evidence type="ECO:0000313" key="6">
    <source>
        <dbReference type="Proteomes" id="UP000469346"/>
    </source>
</evidence>
<accession>A0A6N9TQS6</accession>
<dbReference type="PROSITE" id="PS00622">
    <property type="entry name" value="HTH_LUXR_1"/>
    <property type="match status" value="1"/>
</dbReference>
<feature type="domain" description="HTH luxR-type" evidence="4">
    <location>
        <begin position="181"/>
        <end position="246"/>
    </location>
</feature>
<dbReference type="Pfam" id="PF00196">
    <property type="entry name" value="GerE"/>
    <property type="match status" value="1"/>
</dbReference>
<reference evidence="5 6" key="1">
    <citation type="submission" date="2020-02" db="EMBL/GenBank/DDBJ databases">
        <title>Comparative genomics of sulfur disproportionating microorganisms.</title>
        <authorList>
            <person name="Ward L.M."/>
            <person name="Bertran E."/>
            <person name="Johnston D.T."/>
        </authorList>
    </citation>
    <scope>NUCLEOTIDE SEQUENCE [LARGE SCALE GENOMIC DNA]</scope>
    <source>
        <strain evidence="5 6">DSM 100025</strain>
    </source>
</reference>
<keyword evidence="6" id="KW-1185">Reference proteome</keyword>
<dbReference type="AlphaFoldDB" id="A0A6N9TQS6"/>
<keyword evidence="3" id="KW-0804">Transcription</keyword>
<proteinExistence type="predicted"/>
<dbReference type="RefSeq" id="WP_163299594.1">
    <property type="nucleotide sequence ID" value="NZ_JAAGRR010000167.1"/>
</dbReference>
<protein>
    <recommendedName>
        <fullName evidence="4">HTH luxR-type domain-containing protein</fullName>
    </recommendedName>
</protein>
<gene>
    <name evidence="5" type="ORF">G3N55_11270</name>
</gene>
<dbReference type="InterPro" id="IPR000792">
    <property type="entry name" value="Tscrpt_reg_LuxR_C"/>
</dbReference>
<dbReference type="SUPFAM" id="SSF75516">
    <property type="entry name" value="Pheromone-binding domain of LuxR-like quorum-sensing transcription factors"/>
    <property type="match status" value="1"/>
</dbReference>
<evidence type="ECO:0000313" key="5">
    <source>
        <dbReference type="EMBL" id="NDY43418.1"/>
    </source>
</evidence>
<dbReference type="InterPro" id="IPR016032">
    <property type="entry name" value="Sig_transdc_resp-reg_C-effctor"/>
</dbReference>
<dbReference type="InterPro" id="IPR036693">
    <property type="entry name" value="TF_LuxR_autoind-bd_dom_sf"/>
</dbReference>
<dbReference type="InterPro" id="IPR005143">
    <property type="entry name" value="TF_LuxR_autoind-bd_dom"/>
</dbReference>
<dbReference type="GO" id="GO:0003677">
    <property type="term" value="F:DNA binding"/>
    <property type="evidence" value="ECO:0007669"/>
    <property type="project" value="UniProtKB-KW"/>
</dbReference>
<dbReference type="SUPFAM" id="SSF46894">
    <property type="entry name" value="C-terminal effector domain of the bipartite response regulators"/>
    <property type="match status" value="1"/>
</dbReference>
<dbReference type="Gene3D" id="1.10.10.10">
    <property type="entry name" value="Winged helix-like DNA-binding domain superfamily/Winged helix DNA-binding domain"/>
    <property type="match status" value="1"/>
</dbReference>
<name>A0A6N9TQS6_DISTH</name>
<evidence type="ECO:0000256" key="3">
    <source>
        <dbReference type="ARBA" id="ARBA00023163"/>
    </source>
</evidence>
<dbReference type="Pfam" id="PF03472">
    <property type="entry name" value="Autoind_bind"/>
    <property type="match status" value="1"/>
</dbReference>
<evidence type="ECO:0000256" key="2">
    <source>
        <dbReference type="ARBA" id="ARBA00023125"/>
    </source>
</evidence>
<sequence>MKIQHLSHRDAVLLLEMIDESLSCTTEEDLRRLVGRLSDLLPYQAALSCAAVLPPGKTAKALHPVNVDYPEPYLEVLQERGLVFHDPVLVENFRSFRLQYWADTIQRRPSPRMLEIASLAEDFGFHRTREGVGYAHGARDRGGRVGSFFCFHGLPRCPRTEEILSLVVPHLHEALRRAVGVPMRASPLTRRETEVLRWIKEGKGTWEISVILGISERTVKFHVGNILRKLDVETRAHAVARALEEGFLDLG</sequence>
<dbReference type="PROSITE" id="PS50043">
    <property type="entry name" value="HTH_LUXR_2"/>
    <property type="match status" value="1"/>
</dbReference>
<dbReference type="CDD" id="cd06170">
    <property type="entry name" value="LuxR_C_like"/>
    <property type="match status" value="1"/>
</dbReference>
<evidence type="ECO:0000259" key="4">
    <source>
        <dbReference type="PROSITE" id="PS50043"/>
    </source>
</evidence>
<dbReference type="Gene3D" id="3.30.450.80">
    <property type="entry name" value="Transcription factor LuxR-like, autoinducer-binding domain"/>
    <property type="match status" value="1"/>
</dbReference>
<dbReference type="Proteomes" id="UP000469346">
    <property type="component" value="Unassembled WGS sequence"/>
</dbReference>
<dbReference type="PANTHER" id="PTHR44688:SF16">
    <property type="entry name" value="DNA-BINDING TRANSCRIPTIONAL ACTIVATOR DEVR_DOSR"/>
    <property type="match status" value="1"/>
</dbReference>
<dbReference type="EMBL" id="JAAGRR010000167">
    <property type="protein sequence ID" value="NDY43418.1"/>
    <property type="molecule type" value="Genomic_DNA"/>
</dbReference>
<evidence type="ECO:0000256" key="1">
    <source>
        <dbReference type="ARBA" id="ARBA00023015"/>
    </source>
</evidence>
<keyword evidence="1" id="KW-0805">Transcription regulation</keyword>
<dbReference type="GO" id="GO:0006355">
    <property type="term" value="P:regulation of DNA-templated transcription"/>
    <property type="evidence" value="ECO:0007669"/>
    <property type="project" value="InterPro"/>
</dbReference>